<organism evidence="7 8">
    <name type="scientific">Clostridium colicanis DSM 13634</name>
    <dbReference type="NCBI Taxonomy" id="1121305"/>
    <lineage>
        <taxon>Bacteria</taxon>
        <taxon>Bacillati</taxon>
        <taxon>Bacillota</taxon>
        <taxon>Clostridia</taxon>
        <taxon>Eubacteriales</taxon>
        <taxon>Clostridiaceae</taxon>
        <taxon>Clostridium</taxon>
    </lineage>
</organism>
<dbReference type="PANTHER" id="PTHR47089:SF1">
    <property type="entry name" value="GUANOSINE ABC TRANSPORTER PERMEASE PROTEIN NUPP"/>
    <property type="match status" value="1"/>
</dbReference>
<keyword evidence="8" id="KW-1185">Reference proteome</keyword>
<feature type="transmembrane region" description="Helical" evidence="6">
    <location>
        <begin position="148"/>
        <end position="167"/>
    </location>
</feature>
<feature type="transmembrane region" description="Helical" evidence="6">
    <location>
        <begin position="114"/>
        <end position="136"/>
    </location>
</feature>
<feature type="transmembrane region" description="Helical" evidence="6">
    <location>
        <begin position="20"/>
        <end position="42"/>
    </location>
</feature>
<accession>A0A151ANT1</accession>
<sequence length="367" mass="39849">MLRIVKKGEIYKKDSIKIKAIAIVLSLIVVGIFIFSLGLNPLKVYTSMIEGAFGSEYKIKQTIIKAIPLLITALGISIAFKMQFQNIGGEGQIIMGAFAASCFALNFHNLPKPVLLIIMAVSAMIAGGLWAIIPAFLKIKWGTNETIVTLMMNYIALNWITFLQFDLWKDPNAGGFPRIASFNDNAILPKVFGVHIGWIIAIVLTIVTYIFMKYSKKGYEISVLGESESTAKYAGINIKETIITAVFISGGLCGLVGMIQASAVSNTLSVEVTGGVGFTAIIISWLASLSAPIIFITSILFAALVQGGTYIQVAFGIPSAAASVLQGTILFFVLGSEFFIKYSVIFHKHNKIRSRSKVLKEAGEWIQ</sequence>
<dbReference type="AlphaFoldDB" id="A0A151ANT1"/>
<evidence type="ECO:0000256" key="6">
    <source>
        <dbReference type="SAM" id="Phobius"/>
    </source>
</evidence>
<evidence type="ECO:0000256" key="5">
    <source>
        <dbReference type="ARBA" id="ARBA00023136"/>
    </source>
</evidence>
<comment type="subcellular location">
    <subcellularLocation>
        <location evidence="1">Cell membrane</location>
        <topology evidence="1">Multi-pass membrane protein</topology>
    </subcellularLocation>
</comment>
<dbReference type="PATRIC" id="fig|1121305.3.peg.1012"/>
<dbReference type="PANTHER" id="PTHR47089">
    <property type="entry name" value="ABC TRANSPORTER, PERMEASE PROTEIN"/>
    <property type="match status" value="1"/>
</dbReference>
<keyword evidence="5 6" id="KW-0472">Membrane</keyword>
<dbReference type="STRING" id="1121305.CLCOL_09980"/>
<dbReference type="GO" id="GO:0022857">
    <property type="term" value="F:transmembrane transporter activity"/>
    <property type="evidence" value="ECO:0007669"/>
    <property type="project" value="InterPro"/>
</dbReference>
<evidence type="ECO:0000256" key="4">
    <source>
        <dbReference type="ARBA" id="ARBA00022989"/>
    </source>
</evidence>
<feature type="transmembrane region" description="Helical" evidence="6">
    <location>
        <begin position="242"/>
        <end position="264"/>
    </location>
</feature>
<feature type="transmembrane region" description="Helical" evidence="6">
    <location>
        <begin position="62"/>
        <end position="80"/>
    </location>
</feature>
<dbReference type="InterPro" id="IPR001851">
    <property type="entry name" value="ABC_transp_permease"/>
</dbReference>
<name>A0A151ANT1_9CLOT</name>
<feature type="transmembrane region" description="Helical" evidence="6">
    <location>
        <begin position="187"/>
        <end position="212"/>
    </location>
</feature>
<feature type="transmembrane region" description="Helical" evidence="6">
    <location>
        <begin position="92"/>
        <end position="108"/>
    </location>
</feature>
<dbReference type="EMBL" id="LTBB01000004">
    <property type="protein sequence ID" value="KYH29265.1"/>
    <property type="molecule type" value="Genomic_DNA"/>
</dbReference>
<evidence type="ECO:0000313" key="7">
    <source>
        <dbReference type="EMBL" id="KYH29265.1"/>
    </source>
</evidence>
<evidence type="ECO:0000256" key="1">
    <source>
        <dbReference type="ARBA" id="ARBA00004651"/>
    </source>
</evidence>
<reference evidence="7 8" key="1">
    <citation type="submission" date="2016-02" db="EMBL/GenBank/DDBJ databases">
        <title>Genome sequence of Clostridium colicanis DSM 13634.</title>
        <authorList>
            <person name="Poehlein A."/>
            <person name="Daniel R."/>
        </authorList>
    </citation>
    <scope>NUCLEOTIDE SEQUENCE [LARGE SCALE GENOMIC DNA]</scope>
    <source>
        <strain evidence="7 8">DSM 13634</strain>
    </source>
</reference>
<evidence type="ECO:0000313" key="8">
    <source>
        <dbReference type="Proteomes" id="UP000075374"/>
    </source>
</evidence>
<keyword evidence="3 6" id="KW-0812">Transmembrane</keyword>
<dbReference type="RefSeq" id="WP_061857888.1">
    <property type="nucleotide sequence ID" value="NZ_LTBB01000004.1"/>
</dbReference>
<dbReference type="CDD" id="cd06580">
    <property type="entry name" value="TM_PBP1_transp_TpRbsC_like"/>
    <property type="match status" value="1"/>
</dbReference>
<dbReference type="GO" id="GO:0005886">
    <property type="term" value="C:plasma membrane"/>
    <property type="evidence" value="ECO:0007669"/>
    <property type="project" value="UniProtKB-SubCell"/>
</dbReference>
<keyword evidence="4 6" id="KW-1133">Transmembrane helix</keyword>
<gene>
    <name evidence="7" type="ORF">CLCOL_09980</name>
</gene>
<evidence type="ECO:0000256" key="2">
    <source>
        <dbReference type="ARBA" id="ARBA00022475"/>
    </source>
</evidence>
<proteinExistence type="predicted"/>
<dbReference type="Proteomes" id="UP000075374">
    <property type="component" value="Unassembled WGS sequence"/>
</dbReference>
<dbReference type="Pfam" id="PF02653">
    <property type="entry name" value="BPD_transp_2"/>
    <property type="match status" value="1"/>
</dbReference>
<comment type="caution">
    <text evidence="7">The sequence shown here is derived from an EMBL/GenBank/DDBJ whole genome shotgun (WGS) entry which is preliminary data.</text>
</comment>
<feature type="transmembrane region" description="Helical" evidence="6">
    <location>
        <begin position="276"/>
        <end position="301"/>
    </location>
</feature>
<keyword evidence="2" id="KW-1003">Cell membrane</keyword>
<feature type="transmembrane region" description="Helical" evidence="6">
    <location>
        <begin position="313"/>
        <end position="334"/>
    </location>
</feature>
<protein>
    <submittedName>
        <fullName evidence="7">Branched-chain amino acid transport system / permease component</fullName>
    </submittedName>
</protein>
<evidence type="ECO:0000256" key="3">
    <source>
        <dbReference type="ARBA" id="ARBA00022692"/>
    </source>
</evidence>